<dbReference type="Gene3D" id="1.10.1400.10">
    <property type="match status" value="1"/>
</dbReference>
<keyword evidence="3" id="KW-0865">Zymogen</keyword>
<evidence type="ECO:0000256" key="1">
    <source>
        <dbReference type="ARBA" id="ARBA00006586"/>
    </source>
</evidence>
<comment type="cofactor">
    <cofactor evidence="6">
        <name>Ca(2+)</name>
        <dbReference type="ChEBI" id="CHEBI:29108"/>
    </cofactor>
    <text evidence="6">Binds 1 Ca(2+) ion per dimer.</text>
</comment>
<keyword evidence="6" id="KW-0106">Calcium</keyword>
<feature type="active site" description="Nucleophile" evidence="5">
    <location>
        <position position="264"/>
    </location>
</feature>
<keyword evidence="8" id="KW-1185">Reference proteome</keyword>
<evidence type="ECO:0000256" key="5">
    <source>
        <dbReference type="PIRSR" id="PIRSR001227-1"/>
    </source>
</evidence>
<dbReference type="CDD" id="cd03747">
    <property type="entry name" value="Ntn_PGA_like"/>
    <property type="match status" value="1"/>
</dbReference>
<dbReference type="InterPro" id="IPR043146">
    <property type="entry name" value="Penicillin_amidase_N_B-knob"/>
</dbReference>
<accession>A0A919BCP6</accession>
<evidence type="ECO:0000313" key="8">
    <source>
        <dbReference type="Proteomes" id="UP000623842"/>
    </source>
</evidence>
<dbReference type="AlphaFoldDB" id="A0A919BCP6"/>
<sequence>MTMQPLKKFALVFLSLFIFAFITLATWLYSKIDGSLPILDGKFPIYGLTDTVDVMRDANGVPTIKGTNRLDVAVATGFIHAQERFFQMDLLRRNAAGELSSLFGDIAFKHDKSVRVHRFRQRAQLIVNQLSSEQKAILAAYTQGVNSGLKYLNTNPFEYLLLQQDPVEWREEDTILTVFSMYLDLQQQEGTRERVLGLMKSVFSDPVYQFLNPKGSKWDAALDNSTYSSAPLPELPWPAARSETTSRVIDEVKQQYNSEEFPGSNNWAVAGSVSKTGSAIVANDMHLGIRVPNTWFRASFEYQVKQQPVKVTGVTLPGTPLIVAGSNGQIAWGFTNSYGDYSDVIKLELNNDGQYLTPEGYLPFTEHKHVVAIKDKPSRSFTTKETIWGPVIGKNAKGELLAYKWIAHHAGAVNLASMELESATNVKQSFSIAHKAGIPSQNMVVGDKQGNIGWTIMGPIPNRNVPFGETPESWATGQYLWQGLLSGHDYPQIYNPINNRIWTANSRVIGGEDYKKLGNGGYALGARAQQIRDNLFKIEVFDEQALLSIALDDKALFLSRWQEFVLTKVLTEEVIKQHPQWQQAKDILSSNNSLSATVDSVGYRLVRNFRIALRDRVFSVINDNLSKQDQAFNLAKIRHQLEQPLWQLVNEQPDNFMWQPDETWQDTFVKAFTITFNDMTAEQPLAKATWGQQNTAKIEHPMAKAIPFFGKWLNMPASPLAGDSYMPRVQGKAFGASERMVVSPGHEETGIFHMPTSQSGHPWSPYFGKGHQDWVDGKATPFLPQQTRYTLTLLSY</sequence>
<dbReference type="Gene3D" id="1.10.439.10">
    <property type="entry name" value="Penicillin Amidohydrolase, domain 1"/>
    <property type="match status" value="1"/>
</dbReference>
<dbReference type="Pfam" id="PF01804">
    <property type="entry name" value="Penicil_amidase"/>
    <property type="match status" value="1"/>
</dbReference>
<comment type="caution">
    <text evidence="7">The sequence shown here is derived from an EMBL/GenBank/DDBJ whole genome shotgun (WGS) entry which is preliminary data.</text>
</comment>
<dbReference type="Gene3D" id="3.60.20.10">
    <property type="entry name" value="Glutamine Phosphoribosylpyrophosphate, subunit 1, domain 1"/>
    <property type="match status" value="1"/>
</dbReference>
<evidence type="ECO:0000256" key="3">
    <source>
        <dbReference type="ARBA" id="ARBA00023145"/>
    </source>
</evidence>
<keyword evidence="6" id="KW-0479">Metal-binding</keyword>
<dbReference type="SUPFAM" id="SSF56235">
    <property type="entry name" value="N-terminal nucleophile aminohydrolases (Ntn hydrolases)"/>
    <property type="match status" value="1"/>
</dbReference>
<evidence type="ECO:0000313" key="7">
    <source>
        <dbReference type="EMBL" id="GHF83642.1"/>
    </source>
</evidence>
<dbReference type="InterPro" id="IPR029055">
    <property type="entry name" value="Ntn_hydrolases_N"/>
</dbReference>
<dbReference type="PANTHER" id="PTHR34218:SF4">
    <property type="entry name" value="ACYL-HOMOSERINE LACTONE ACYLASE QUIP"/>
    <property type="match status" value="1"/>
</dbReference>
<reference evidence="7" key="2">
    <citation type="submission" date="2020-09" db="EMBL/GenBank/DDBJ databases">
        <authorList>
            <person name="Sun Q."/>
            <person name="Kim S."/>
        </authorList>
    </citation>
    <scope>NUCLEOTIDE SEQUENCE</scope>
    <source>
        <strain evidence="7">KCTC 42731</strain>
    </source>
</reference>
<dbReference type="GO" id="GO:0046872">
    <property type="term" value="F:metal ion binding"/>
    <property type="evidence" value="ECO:0007669"/>
    <property type="project" value="UniProtKB-KW"/>
</dbReference>
<evidence type="ECO:0000256" key="2">
    <source>
        <dbReference type="ARBA" id="ARBA00022801"/>
    </source>
</evidence>
<feature type="binding site" evidence="6">
    <location>
        <position position="343"/>
    </location>
    <ligand>
        <name>Ca(2+)</name>
        <dbReference type="ChEBI" id="CHEBI:29108"/>
    </ligand>
</feature>
<evidence type="ECO:0000256" key="6">
    <source>
        <dbReference type="PIRSR" id="PIRSR001227-2"/>
    </source>
</evidence>
<comment type="similarity">
    <text evidence="1">Belongs to the peptidase S45 family.</text>
</comment>
<organism evidence="7 8">
    <name type="scientific">Thalassotalea marina</name>
    <dbReference type="NCBI Taxonomy" id="1673741"/>
    <lineage>
        <taxon>Bacteria</taxon>
        <taxon>Pseudomonadati</taxon>
        <taxon>Pseudomonadota</taxon>
        <taxon>Gammaproteobacteria</taxon>
        <taxon>Alteromonadales</taxon>
        <taxon>Colwelliaceae</taxon>
        <taxon>Thalassotalea</taxon>
    </lineage>
</organism>
<dbReference type="InterPro" id="IPR023343">
    <property type="entry name" value="Penicillin_amidase_dom1"/>
</dbReference>
<dbReference type="InterPro" id="IPR002692">
    <property type="entry name" value="S45"/>
</dbReference>
<dbReference type="EMBL" id="BNCK01000002">
    <property type="protein sequence ID" value="GHF83642.1"/>
    <property type="molecule type" value="Genomic_DNA"/>
</dbReference>
<dbReference type="GO" id="GO:0016811">
    <property type="term" value="F:hydrolase activity, acting on carbon-nitrogen (but not peptide) bonds, in linear amides"/>
    <property type="evidence" value="ECO:0007669"/>
    <property type="project" value="InterPro"/>
</dbReference>
<dbReference type="Gene3D" id="2.30.120.10">
    <property type="match status" value="1"/>
</dbReference>
<dbReference type="Proteomes" id="UP000623842">
    <property type="component" value="Unassembled WGS sequence"/>
</dbReference>
<protein>
    <submittedName>
        <fullName evidence="7">Penicillin acylase</fullName>
    </submittedName>
</protein>
<keyword evidence="2" id="KW-0378">Hydrolase</keyword>
<feature type="binding site" evidence="6">
    <location>
        <position position="340"/>
    </location>
    <ligand>
        <name>Ca(2+)</name>
        <dbReference type="ChEBI" id="CHEBI:29108"/>
    </ligand>
</feature>
<dbReference type="PIRSF" id="PIRSF001227">
    <property type="entry name" value="Pen_acylase"/>
    <property type="match status" value="1"/>
</dbReference>
<reference evidence="7" key="1">
    <citation type="journal article" date="2014" name="Int. J. Syst. Evol. Microbiol.">
        <title>Complete genome sequence of Corynebacterium casei LMG S-19264T (=DSM 44701T), isolated from a smear-ripened cheese.</title>
        <authorList>
            <consortium name="US DOE Joint Genome Institute (JGI-PGF)"/>
            <person name="Walter F."/>
            <person name="Albersmeier A."/>
            <person name="Kalinowski J."/>
            <person name="Ruckert C."/>
        </authorList>
    </citation>
    <scope>NUCLEOTIDE SEQUENCE</scope>
    <source>
        <strain evidence="7">KCTC 42731</strain>
    </source>
</reference>
<gene>
    <name evidence="7" type="primary">acyII</name>
    <name evidence="7" type="ORF">GCM10017161_08670</name>
</gene>
<dbReference type="PANTHER" id="PTHR34218">
    <property type="entry name" value="PEPTIDASE S45 PENICILLIN AMIDASE"/>
    <property type="match status" value="1"/>
</dbReference>
<proteinExistence type="inferred from homology"/>
<name>A0A919BCP6_9GAMM</name>
<dbReference type="InterPro" id="IPR014395">
    <property type="entry name" value="Pen/GL7ACA/AHL_acylase"/>
</dbReference>
<evidence type="ECO:0000256" key="4">
    <source>
        <dbReference type="ARBA" id="ARBA00038735"/>
    </source>
</evidence>
<dbReference type="GO" id="GO:0017000">
    <property type="term" value="P:antibiotic biosynthetic process"/>
    <property type="evidence" value="ECO:0007669"/>
    <property type="project" value="InterPro"/>
</dbReference>
<dbReference type="InterPro" id="IPR043147">
    <property type="entry name" value="Penicillin_amidase_A-knob"/>
</dbReference>
<comment type="subunit">
    <text evidence="4">Heterodimer of an alpha subunit and a beta subunit processed from the same precursor.</text>
</comment>